<dbReference type="InterPro" id="IPR001461">
    <property type="entry name" value="Aspartic_peptidase_A1"/>
</dbReference>
<dbReference type="RefSeq" id="XP_002420070.1">
    <property type="nucleotide sequence ID" value="XM_002420025.1"/>
</dbReference>
<evidence type="ECO:0000313" key="19">
    <source>
        <dbReference type="Proteomes" id="UP000002605"/>
    </source>
</evidence>
<dbReference type="EC" id="3.4.23.24" evidence="4"/>
<protein>
    <recommendedName>
        <fullName evidence="4">candidapepsin</fullName>
        <ecNumber evidence="4">3.4.23.24</ecNumber>
    </recommendedName>
</protein>
<dbReference type="Gene3D" id="2.40.70.10">
    <property type="entry name" value="Acid Proteases"/>
    <property type="match status" value="2"/>
</dbReference>
<dbReference type="CDD" id="cd05474">
    <property type="entry name" value="SAP_like"/>
    <property type="match status" value="1"/>
</dbReference>
<comment type="catalytic activity">
    <reaction evidence="1">
        <text>Preferential cleavage at the carboxyl of hydrophobic amino acids, but fails to cleave 15-Leu-|-Tyr-16, 16-Tyr-|-Leu-17 and 24-Phe-|-Phe-25 of insulin B chain. Activates trypsinogen, and degrades keratin.</text>
        <dbReference type="EC" id="3.4.23.24"/>
    </reaction>
</comment>
<dbReference type="PROSITE" id="PS51767">
    <property type="entry name" value="PEPTIDASE_A1"/>
    <property type="match status" value="1"/>
</dbReference>
<dbReference type="VEuPathDB" id="FungiDB:CD36_44180"/>
<feature type="compositionally biased region" description="Low complexity" evidence="14">
    <location>
        <begin position="392"/>
        <end position="412"/>
    </location>
</feature>
<evidence type="ECO:0000256" key="8">
    <source>
        <dbReference type="ARBA" id="ARBA00022750"/>
    </source>
</evidence>
<keyword evidence="11" id="KW-1015">Disulfide bond</keyword>
<keyword evidence="19" id="KW-1185">Reference proteome</keyword>
<dbReference type="InterPro" id="IPR021109">
    <property type="entry name" value="Peptidase_aspartic_dom_sf"/>
</dbReference>
<dbReference type="GO" id="GO:0005576">
    <property type="term" value="C:extracellular region"/>
    <property type="evidence" value="ECO:0007669"/>
    <property type="project" value="UniProtKB-SubCell"/>
</dbReference>
<evidence type="ECO:0000256" key="12">
    <source>
        <dbReference type="PIRSR" id="PIRSR601461-1"/>
    </source>
</evidence>
<dbReference type="eggNOG" id="KOG1339">
    <property type="taxonomic scope" value="Eukaryota"/>
</dbReference>
<dbReference type="EMBL" id="FM992691">
    <property type="protein sequence ID" value="CAX42289.1"/>
    <property type="molecule type" value="Genomic_DNA"/>
</dbReference>
<evidence type="ECO:0000256" key="10">
    <source>
        <dbReference type="ARBA" id="ARBA00023145"/>
    </source>
</evidence>
<organism evidence="18 19">
    <name type="scientific">Candida dubliniensis (strain CD36 / ATCC MYA-646 / CBS 7987 / NCPF 3949 / NRRL Y-17841)</name>
    <name type="common">Yeast</name>
    <dbReference type="NCBI Taxonomy" id="573826"/>
    <lineage>
        <taxon>Eukaryota</taxon>
        <taxon>Fungi</taxon>
        <taxon>Dikarya</taxon>
        <taxon>Ascomycota</taxon>
        <taxon>Saccharomycotina</taxon>
        <taxon>Pichiomycetes</taxon>
        <taxon>Debaryomycetaceae</taxon>
        <taxon>Candida/Lodderomyces clade</taxon>
        <taxon>Candida</taxon>
    </lineage>
</organism>
<keyword evidence="10" id="KW-0865">Zymogen</keyword>
<evidence type="ECO:0000256" key="13">
    <source>
        <dbReference type="RuleBase" id="RU000454"/>
    </source>
</evidence>
<comment type="similarity">
    <text evidence="3 13">Belongs to the peptidase A1 family.</text>
</comment>
<name>B9WGB6_CANDC</name>
<evidence type="ECO:0000256" key="4">
    <source>
        <dbReference type="ARBA" id="ARBA00013207"/>
    </source>
</evidence>
<sequence>MYFVFLLYLASVVKCSIKLDFNIVSTPSKYTKRDALPMPLINDKILYTTELEIGSNKDKVSVSIDTGSYDLWVMSNDAICYKVSEFQTEGAPQLPDIFNDIDQEYSCTVNGTYNPNTSTTFKNTSEDFSIGYVDGSAAQGVWGYDSVQFGKYGVTDLKIGIANRSSVSDGILGIGIANGYDNFPVLLQKQGLINKIAYSVYLNSSNSTTGTILFGAIDHAKYDGALSTVPINSESQLSVNVTNLETKDGKVTSGSHSVLLDTGSTFSIFPDEWIDALGRSLNATYDDNESVYAIECDGYDENFFGFSIGNADFSIPIQDLTTEKDGQCYLAIMSNSVIGGGGILFGDDILRRIYLVYDLQDMTISVAPVAYTKDEDIEEILNHNEDQNELRTSNSFTQSASSSQSQSSSTSSGDNMKKATSSASGSRQAHSWLTTLCAVLLVYIHII</sequence>
<proteinExistence type="inferred from homology"/>
<comment type="subcellular location">
    <subcellularLocation>
        <location evidence="2">Secreted</location>
    </subcellularLocation>
</comment>
<evidence type="ECO:0000313" key="17">
    <source>
        <dbReference type="CGD" id="CAL0000168087"/>
    </source>
</evidence>
<keyword evidence="8 13" id="KW-0064">Aspartyl protease</keyword>
<keyword evidence="6 13" id="KW-0645">Protease</keyword>
<keyword evidence="9 13" id="KW-0378">Hydrolase</keyword>
<dbReference type="InterPro" id="IPR033121">
    <property type="entry name" value="PEPTIDASE_A1"/>
</dbReference>
<dbReference type="GO" id="GO:0004190">
    <property type="term" value="F:aspartic-type endopeptidase activity"/>
    <property type="evidence" value="ECO:0007669"/>
    <property type="project" value="UniProtKB-KW"/>
</dbReference>
<feature type="region of interest" description="Disordered" evidence="14">
    <location>
        <begin position="384"/>
        <end position="422"/>
    </location>
</feature>
<gene>
    <name evidence="18" type="primary">SAP10</name>
    <name evidence="17" type="ordered locus">Cd36_44180</name>
    <name evidence="18" type="ORF">CD36_44180</name>
</gene>
<evidence type="ECO:0000259" key="16">
    <source>
        <dbReference type="PROSITE" id="PS51767"/>
    </source>
</evidence>
<dbReference type="InterPro" id="IPR001969">
    <property type="entry name" value="Aspartic_peptidase_AS"/>
</dbReference>
<evidence type="ECO:0000256" key="3">
    <source>
        <dbReference type="ARBA" id="ARBA00007447"/>
    </source>
</evidence>
<evidence type="ECO:0000256" key="15">
    <source>
        <dbReference type="SAM" id="SignalP"/>
    </source>
</evidence>
<dbReference type="MEROPS" id="A01.085"/>
<feature type="domain" description="Peptidase A1" evidence="16">
    <location>
        <begin position="47"/>
        <end position="367"/>
    </location>
</feature>
<dbReference type="AlphaFoldDB" id="B9WGB6"/>
<dbReference type="Proteomes" id="UP000002605">
    <property type="component" value="Chromosome 4"/>
</dbReference>
<feature type="signal peptide" evidence="15">
    <location>
        <begin position="1"/>
        <end position="15"/>
    </location>
</feature>
<dbReference type="GO" id="GO:0006508">
    <property type="term" value="P:proteolysis"/>
    <property type="evidence" value="ECO:0007669"/>
    <property type="project" value="UniProtKB-KW"/>
</dbReference>
<dbReference type="Pfam" id="PF00026">
    <property type="entry name" value="Asp"/>
    <property type="match status" value="1"/>
</dbReference>
<evidence type="ECO:0000256" key="9">
    <source>
        <dbReference type="ARBA" id="ARBA00022801"/>
    </source>
</evidence>
<dbReference type="PROSITE" id="PS00141">
    <property type="entry name" value="ASP_PROTEASE"/>
    <property type="match status" value="1"/>
</dbReference>
<dbReference type="KEGG" id="cdu:CD36_44180"/>
<dbReference type="PRINTS" id="PR00792">
    <property type="entry name" value="PEPSIN"/>
</dbReference>
<evidence type="ECO:0000256" key="6">
    <source>
        <dbReference type="ARBA" id="ARBA00022670"/>
    </source>
</evidence>
<dbReference type="HOGENOM" id="CLU_013253_9_1_1"/>
<evidence type="ECO:0000256" key="7">
    <source>
        <dbReference type="ARBA" id="ARBA00022729"/>
    </source>
</evidence>
<evidence type="ECO:0000256" key="2">
    <source>
        <dbReference type="ARBA" id="ARBA00004613"/>
    </source>
</evidence>
<dbReference type="GeneID" id="8047906"/>
<dbReference type="CGD" id="CAL0000168087">
    <property type="gene designation" value="Cd36_44180"/>
</dbReference>
<evidence type="ECO:0000256" key="5">
    <source>
        <dbReference type="ARBA" id="ARBA00022525"/>
    </source>
</evidence>
<keyword evidence="7 15" id="KW-0732">Signal</keyword>
<accession>B9WGB6</accession>
<dbReference type="PANTHER" id="PTHR47966">
    <property type="entry name" value="BETA-SITE APP-CLEAVING ENZYME, ISOFORM A-RELATED"/>
    <property type="match status" value="1"/>
</dbReference>
<reference evidence="18 19" key="1">
    <citation type="journal article" date="2009" name="Genome Res.">
        <title>Comparative genomics of the fungal pathogens Candida dubliniensis and Candida albicans.</title>
        <authorList>
            <person name="Jackson A.P."/>
            <person name="Gamble J.A."/>
            <person name="Yeomans T."/>
            <person name="Moran G.P."/>
            <person name="Saunders D."/>
            <person name="Harris D."/>
            <person name="Aslett M."/>
            <person name="Barrell J.F."/>
            <person name="Butler G."/>
            <person name="Citiulo F."/>
            <person name="Coleman D.C."/>
            <person name="de Groot P.W.J."/>
            <person name="Goodwin T.J."/>
            <person name="Quail M.A."/>
            <person name="McQuillan J."/>
            <person name="Munro C.A."/>
            <person name="Pain A."/>
            <person name="Poulter R.T."/>
            <person name="Rajandream M.A."/>
            <person name="Renauld H."/>
            <person name="Spiering M.J."/>
            <person name="Tivey A."/>
            <person name="Gow N.A.R."/>
            <person name="Barrell B."/>
            <person name="Sullivan D.J."/>
            <person name="Berriman M."/>
        </authorList>
    </citation>
    <scope>NUCLEOTIDE SEQUENCE [LARGE SCALE GENOMIC DNA]</scope>
    <source>
        <strain evidence="19">CD36 / ATCC MYA-646 / CBS 7987 / NCPF 3949 / NRRL Y-17841</strain>
    </source>
</reference>
<evidence type="ECO:0000256" key="1">
    <source>
        <dbReference type="ARBA" id="ARBA00001675"/>
    </source>
</evidence>
<evidence type="ECO:0000313" key="18">
    <source>
        <dbReference type="EMBL" id="CAX42289.1"/>
    </source>
</evidence>
<dbReference type="SUPFAM" id="SSF50630">
    <property type="entry name" value="Acid proteases"/>
    <property type="match status" value="1"/>
</dbReference>
<dbReference type="PANTHER" id="PTHR47966:SF65">
    <property type="entry name" value="ASPARTIC-TYPE ENDOPEPTIDASE"/>
    <property type="match status" value="1"/>
</dbReference>
<dbReference type="InterPro" id="IPR033876">
    <property type="entry name" value="SAP-like"/>
</dbReference>
<evidence type="ECO:0000256" key="14">
    <source>
        <dbReference type="SAM" id="MobiDB-lite"/>
    </source>
</evidence>
<feature type="chain" id="PRO_5012474763" description="candidapepsin" evidence="15">
    <location>
        <begin position="16"/>
        <end position="447"/>
    </location>
</feature>
<feature type="active site" evidence="12">
    <location>
        <position position="65"/>
    </location>
</feature>
<keyword evidence="5" id="KW-0964">Secreted</keyword>
<evidence type="ECO:0000256" key="11">
    <source>
        <dbReference type="ARBA" id="ARBA00023157"/>
    </source>
</evidence>
<dbReference type="OrthoDB" id="771136at2759"/>
<feature type="active site" evidence="12">
    <location>
        <position position="261"/>
    </location>
</feature>